<proteinExistence type="inferred from homology"/>
<evidence type="ECO:0000256" key="1">
    <source>
        <dbReference type="ARBA" id="ARBA00004479"/>
    </source>
</evidence>
<evidence type="ECO:0000256" key="13">
    <source>
        <dbReference type="RuleBase" id="RU000405"/>
    </source>
</evidence>
<dbReference type="AlphaFoldDB" id="A0A7M7GH79"/>
<evidence type="ECO:0000313" key="16">
    <source>
        <dbReference type="EnsemblMetazoa" id="XP_003726436"/>
    </source>
</evidence>
<dbReference type="Pfam" id="PF08376">
    <property type="entry name" value="NIT"/>
    <property type="match status" value="1"/>
</dbReference>
<dbReference type="Gene3D" id="3.30.70.1230">
    <property type="entry name" value="Nucleotide cyclase"/>
    <property type="match status" value="1"/>
</dbReference>
<dbReference type="FunFam" id="3.30.70.1230:FF:000004">
    <property type="entry name" value="Guanylate cyclase"/>
    <property type="match status" value="1"/>
</dbReference>
<dbReference type="GO" id="GO:0007168">
    <property type="term" value="P:receptor guanylyl cyclase signaling pathway"/>
    <property type="evidence" value="ECO:0000318"/>
    <property type="project" value="GO_Central"/>
</dbReference>
<dbReference type="Pfam" id="PF07701">
    <property type="entry name" value="HNOBA"/>
    <property type="match status" value="1"/>
</dbReference>
<dbReference type="GO" id="GO:0005525">
    <property type="term" value="F:GTP binding"/>
    <property type="evidence" value="ECO:0007669"/>
    <property type="project" value="UniProtKB-KW"/>
</dbReference>
<dbReference type="Pfam" id="PF00211">
    <property type="entry name" value="Guanylate_cyc"/>
    <property type="match status" value="1"/>
</dbReference>
<evidence type="ECO:0000256" key="5">
    <source>
        <dbReference type="ARBA" id="ARBA00022741"/>
    </source>
</evidence>
<evidence type="ECO:0000256" key="8">
    <source>
        <dbReference type="ARBA" id="ARBA00023136"/>
    </source>
</evidence>
<feature type="domain" description="Guanylate cyclase" evidence="15">
    <location>
        <begin position="452"/>
        <end position="582"/>
    </location>
</feature>
<dbReference type="InterPro" id="IPR001054">
    <property type="entry name" value="A/G_cyclase"/>
</dbReference>
<keyword evidence="8 14" id="KW-0472">Membrane</keyword>
<dbReference type="InterPro" id="IPR029787">
    <property type="entry name" value="Nucleotide_cyclase"/>
</dbReference>
<name>A0A7M7GH79_STRPU</name>
<evidence type="ECO:0000256" key="9">
    <source>
        <dbReference type="ARBA" id="ARBA00023170"/>
    </source>
</evidence>
<dbReference type="PROSITE" id="PS00452">
    <property type="entry name" value="GUANYLATE_CYCLASE_1"/>
    <property type="match status" value="1"/>
</dbReference>
<dbReference type="InterPro" id="IPR013587">
    <property type="entry name" value="Nitrate/nitrite_sensing"/>
</dbReference>
<evidence type="ECO:0000259" key="15">
    <source>
        <dbReference type="PROSITE" id="PS50125"/>
    </source>
</evidence>
<keyword evidence="17" id="KW-1185">Reference proteome</keyword>
<dbReference type="InterPro" id="IPR018297">
    <property type="entry name" value="A/G_cyclase_CS"/>
</dbReference>
<evidence type="ECO:0000256" key="10">
    <source>
        <dbReference type="ARBA" id="ARBA00023180"/>
    </source>
</evidence>
<dbReference type="GO" id="GO:0001653">
    <property type="term" value="F:peptide receptor activity"/>
    <property type="evidence" value="ECO:0000318"/>
    <property type="project" value="GO_Central"/>
</dbReference>
<feature type="transmembrane region" description="Helical" evidence="14">
    <location>
        <begin position="372"/>
        <end position="394"/>
    </location>
</feature>
<dbReference type="EnsemblMetazoa" id="XM_003726388">
    <property type="protein sequence ID" value="XP_003726436"/>
    <property type="gene ID" value="LOC100893798"/>
</dbReference>
<keyword evidence="5" id="KW-0547">Nucleotide-binding</keyword>
<comment type="similarity">
    <text evidence="13">Belongs to the adenylyl cyclase class-4/guanylyl cyclase family.</text>
</comment>
<dbReference type="EC" id="4.6.1.2" evidence="2"/>
<keyword evidence="11 13" id="KW-0456">Lyase</keyword>
<protein>
    <recommendedName>
        <fullName evidence="2">guanylate cyclase</fullName>
        <ecNumber evidence="2">4.6.1.2</ecNumber>
    </recommendedName>
</protein>
<dbReference type="InterPro" id="IPR011645">
    <property type="entry name" value="HNOB_dom_associated"/>
</dbReference>
<keyword evidence="12" id="KW-0141">cGMP biosynthesis</keyword>
<dbReference type="OrthoDB" id="60033at2759"/>
<comment type="subcellular location">
    <subcellularLocation>
        <location evidence="1">Membrane</location>
        <topology evidence="1">Single-pass type I membrane protein</topology>
    </subcellularLocation>
</comment>
<sequence>MANTGLTIPDEGYDLSQKKLSVNLSNVSLAGIQNPSADKKQSALVSFKMGICNISPYSRTGKHLQILKMVLFPLLPAAALLIFVSIELDSTLRERQKLDASRTEIALTKSVGELIHSLQVERSQTTLFMVQSHNLTPTESVAWDERLEECFNKTDEALTNLPEWPLSNTVSSDSALYDSKGTFQSHLNEERVILGSVDVAEEILFYSKINEILIDWFIYAIRTNVHEGLWNEIVSYQFLVQAKENVGLLMAYGEEAFLNRTLRTEDFLAFMRNDVLLVYNLASSFKFSGDYAKDVYDSLITSSGIATTVQSMRDEIVHTLSVNSSGIITLSSAHWFGNLSGYLDGLKKVEDVVINHIDDIIDKSISANVDEVVIDGILFGIIALVAPIIIFFAIRTTSKIQAYAFGLTVKTEQLASEKKRSDSLLYRMLPRTVAQQLKLNLTVPAENYDSVTVYFSDIVGFTKLSAISSPMQVVGFLNLLYQFFDSCIEKYDVYKVETIGDAYMVVSGVPIRNGDRHAFEIASLALDMIEGVQTFRLPHLKSERVLMRIGAHTGPCAAGVVGSKMPRYCLFGDTVNTASRMESNSYPMKIHISDDFKSVLDTIGGFQTEPRGIIEVKGKGNMFTHWLLGKDSPQRERTSCPEVEIGDIGNAGSRSVSKVNGSDIINYGYYRDDEES</sequence>
<dbReference type="Gene3D" id="6.10.250.780">
    <property type="match status" value="1"/>
</dbReference>
<evidence type="ECO:0000256" key="6">
    <source>
        <dbReference type="ARBA" id="ARBA00022989"/>
    </source>
</evidence>
<evidence type="ECO:0000256" key="3">
    <source>
        <dbReference type="ARBA" id="ARBA00022692"/>
    </source>
</evidence>
<dbReference type="RefSeq" id="XP_003726436.2">
    <property type="nucleotide sequence ID" value="XM_003726388.3"/>
</dbReference>
<dbReference type="GeneID" id="100893798"/>
<evidence type="ECO:0000256" key="12">
    <source>
        <dbReference type="ARBA" id="ARBA00023293"/>
    </source>
</evidence>
<feature type="transmembrane region" description="Helical" evidence="14">
    <location>
        <begin position="66"/>
        <end position="86"/>
    </location>
</feature>
<evidence type="ECO:0000313" key="17">
    <source>
        <dbReference type="Proteomes" id="UP000007110"/>
    </source>
</evidence>
<dbReference type="GO" id="GO:0004383">
    <property type="term" value="F:guanylate cyclase activity"/>
    <property type="evidence" value="ECO:0000318"/>
    <property type="project" value="GO_Central"/>
</dbReference>
<dbReference type="PROSITE" id="PS50125">
    <property type="entry name" value="GUANYLATE_CYCLASE_2"/>
    <property type="match status" value="1"/>
</dbReference>
<keyword evidence="10" id="KW-0325">Glycoprotein</keyword>
<evidence type="ECO:0000256" key="14">
    <source>
        <dbReference type="SAM" id="Phobius"/>
    </source>
</evidence>
<keyword evidence="9" id="KW-0675">Receptor</keyword>
<reference evidence="16" key="2">
    <citation type="submission" date="2021-01" db="UniProtKB">
        <authorList>
            <consortium name="EnsemblMetazoa"/>
        </authorList>
    </citation>
    <scope>IDENTIFICATION</scope>
</reference>
<dbReference type="SUPFAM" id="SSF55073">
    <property type="entry name" value="Nucleotide cyclase"/>
    <property type="match status" value="1"/>
</dbReference>
<dbReference type="OMA" id="DVMEYYN"/>
<organism evidence="16 17">
    <name type="scientific">Strongylocentrotus purpuratus</name>
    <name type="common">Purple sea urchin</name>
    <dbReference type="NCBI Taxonomy" id="7668"/>
    <lineage>
        <taxon>Eukaryota</taxon>
        <taxon>Metazoa</taxon>
        <taxon>Echinodermata</taxon>
        <taxon>Eleutherozoa</taxon>
        <taxon>Echinozoa</taxon>
        <taxon>Echinoidea</taxon>
        <taxon>Euechinoidea</taxon>
        <taxon>Echinacea</taxon>
        <taxon>Camarodonta</taxon>
        <taxon>Echinidea</taxon>
        <taxon>Strongylocentrotidae</taxon>
        <taxon>Strongylocentrotus</taxon>
    </lineage>
</organism>
<dbReference type="KEGG" id="spu:100893798"/>
<dbReference type="SMART" id="SM00044">
    <property type="entry name" value="CYCc"/>
    <property type="match status" value="1"/>
</dbReference>
<dbReference type="Proteomes" id="UP000007110">
    <property type="component" value="Unassembled WGS sequence"/>
</dbReference>
<evidence type="ECO:0000256" key="11">
    <source>
        <dbReference type="ARBA" id="ARBA00023239"/>
    </source>
</evidence>
<keyword evidence="6 14" id="KW-1133">Transmembrane helix</keyword>
<dbReference type="GO" id="GO:0035556">
    <property type="term" value="P:intracellular signal transduction"/>
    <property type="evidence" value="ECO:0007669"/>
    <property type="project" value="InterPro"/>
</dbReference>
<evidence type="ECO:0000256" key="4">
    <source>
        <dbReference type="ARBA" id="ARBA00022729"/>
    </source>
</evidence>
<reference evidence="17" key="1">
    <citation type="submission" date="2015-02" db="EMBL/GenBank/DDBJ databases">
        <title>Genome sequencing for Strongylocentrotus purpuratus.</title>
        <authorList>
            <person name="Murali S."/>
            <person name="Liu Y."/>
            <person name="Vee V."/>
            <person name="English A."/>
            <person name="Wang M."/>
            <person name="Skinner E."/>
            <person name="Han Y."/>
            <person name="Muzny D.M."/>
            <person name="Worley K.C."/>
            <person name="Gibbs R.A."/>
        </authorList>
    </citation>
    <scope>NUCLEOTIDE SEQUENCE</scope>
</reference>
<dbReference type="PANTHER" id="PTHR11920:SF499">
    <property type="entry name" value="GUANYLATE CYCLASE DOMAIN-CONTAINING PROTEIN"/>
    <property type="match status" value="1"/>
</dbReference>
<keyword evidence="4" id="KW-0732">Signal</keyword>
<keyword evidence="7" id="KW-0342">GTP-binding</keyword>
<dbReference type="CDD" id="cd07302">
    <property type="entry name" value="CHD"/>
    <property type="match status" value="1"/>
</dbReference>
<dbReference type="PANTHER" id="PTHR11920">
    <property type="entry name" value="GUANYLYL CYCLASE"/>
    <property type="match status" value="1"/>
</dbReference>
<keyword evidence="3 14" id="KW-0812">Transmembrane</keyword>
<accession>A0A7M7GH79</accession>
<evidence type="ECO:0000256" key="7">
    <source>
        <dbReference type="ARBA" id="ARBA00023134"/>
    </source>
</evidence>
<dbReference type="InterPro" id="IPR050401">
    <property type="entry name" value="Cyclic_nucleotide_synthase"/>
</dbReference>
<dbReference type="GO" id="GO:0006182">
    <property type="term" value="P:cGMP biosynthetic process"/>
    <property type="evidence" value="ECO:0000318"/>
    <property type="project" value="GO_Central"/>
</dbReference>
<dbReference type="InParanoid" id="A0A7M7GH79"/>
<evidence type="ECO:0000256" key="2">
    <source>
        <dbReference type="ARBA" id="ARBA00012202"/>
    </source>
</evidence>
<dbReference type="GO" id="GO:0005886">
    <property type="term" value="C:plasma membrane"/>
    <property type="evidence" value="ECO:0000318"/>
    <property type="project" value="GO_Central"/>
</dbReference>